<feature type="coiled-coil region" evidence="1">
    <location>
        <begin position="1"/>
        <end position="31"/>
    </location>
</feature>
<evidence type="ECO:0000313" key="5">
    <source>
        <dbReference type="Proteomes" id="UP000188268"/>
    </source>
</evidence>
<dbReference type="PANTHER" id="PTHR32108">
    <property type="entry name" value="DNA-DIRECTED RNA POLYMERASE SUBUNIT ALPHA"/>
    <property type="match status" value="1"/>
</dbReference>
<comment type="caution">
    <text evidence="4">The sequence shown here is derived from an EMBL/GenBank/DDBJ whole genome shotgun (WGS) entry which is preliminary data.</text>
</comment>
<dbReference type="AlphaFoldDB" id="A0A1R3K6I2"/>
<dbReference type="OrthoDB" id="1435288at2759"/>
<feature type="domain" description="Retrotransposon gag" evidence="3">
    <location>
        <begin position="181"/>
        <end position="264"/>
    </location>
</feature>
<dbReference type="Proteomes" id="UP000188268">
    <property type="component" value="Unassembled WGS sequence"/>
</dbReference>
<dbReference type="PANTHER" id="PTHR32108:SF9">
    <property type="entry name" value="REVERSE TRANSCRIPTASE RNASE H-LIKE DOMAIN-CONTAINING PROTEIN"/>
    <property type="match status" value="1"/>
</dbReference>
<gene>
    <name evidence="4" type="ORF">CCACVL1_02726</name>
</gene>
<keyword evidence="1" id="KW-0175">Coiled coil</keyword>
<evidence type="ECO:0000259" key="3">
    <source>
        <dbReference type="Pfam" id="PF03732"/>
    </source>
</evidence>
<protein>
    <submittedName>
        <fullName evidence="4">Retrotransposon gag protein</fullName>
    </submittedName>
</protein>
<dbReference type="Pfam" id="PF03732">
    <property type="entry name" value="Retrotrans_gag"/>
    <property type="match status" value="1"/>
</dbReference>
<sequence>MEDQAREIQQLKEEMMRLDEEARRREEATNAKIERMMEMMAAMTNTVPGSSGTANGQRQTTEAENVPSTGVIGSSVQVNLPNCSTSQINLPIPPGRYVHPNMSSATFETSPPTVLPPSQGANTVHVSGFEGVPVVSTGVKAEHDPRKMIEESTQQLWSRMEEKLKGLMGNQTYFKGVDKRSLTGSSYKWYNRLDSSQIKTWNDMANAFIAQYKYIDELAPSCETLLSMKRKPDETIKEYGQRFKDMALEVDPHMKDSEIGSKLLQTLPKEYYRELYQAATDSFTRLMVAGEAYEVGNRKGVFGDVEKKGHANQKKKEGEVHEVEQSSFRLRNKGHQYYPRSPHNYAYPYQYQPYGYYTPPQQDPNLYQYLGNVNAVGGASFQPKPSYPNPAKPLQPTISSGANNSVKIPIDPIPYTYTELLPQLLQQKLLERIPFAQSLPLERRPKWYKADAHCDYHSGTEGHTTEDCMRLKYAVQDLVRSGKLSFGNVAQVNPLPDHGKTQANMVETGEIIKRKVSEITTPLSTLFKALVKVGMIEIGEFGDGDLEKVCPYHGTVHQVCECPKFKGRVQRLMDERQIELYVEKPVKGVSMIVKEQSQPFVSIPSMKEQAIQGLSTEAPTPMQQRSVASVVVSSLQSLSYTNNHQVSKKHEPSFFTLSREGSSTIVTGVGQMTEDGKMDLQGNDRVVRKVNEESQGSVTSVEVENLPKEDECIGLAGWFQEL</sequence>
<dbReference type="EMBL" id="AWWV01006189">
    <property type="protein sequence ID" value="OMP02690.1"/>
    <property type="molecule type" value="Genomic_DNA"/>
</dbReference>
<name>A0A1R3K6I2_COCAP</name>
<organism evidence="4 5">
    <name type="scientific">Corchorus capsularis</name>
    <name type="common">Jute</name>
    <dbReference type="NCBI Taxonomy" id="210143"/>
    <lineage>
        <taxon>Eukaryota</taxon>
        <taxon>Viridiplantae</taxon>
        <taxon>Streptophyta</taxon>
        <taxon>Embryophyta</taxon>
        <taxon>Tracheophyta</taxon>
        <taxon>Spermatophyta</taxon>
        <taxon>Magnoliopsida</taxon>
        <taxon>eudicotyledons</taxon>
        <taxon>Gunneridae</taxon>
        <taxon>Pentapetalae</taxon>
        <taxon>rosids</taxon>
        <taxon>malvids</taxon>
        <taxon>Malvales</taxon>
        <taxon>Malvaceae</taxon>
        <taxon>Grewioideae</taxon>
        <taxon>Apeibeae</taxon>
        <taxon>Corchorus</taxon>
    </lineage>
</organism>
<reference evidence="4 5" key="1">
    <citation type="submission" date="2013-09" db="EMBL/GenBank/DDBJ databases">
        <title>Corchorus capsularis genome sequencing.</title>
        <authorList>
            <person name="Alam M."/>
            <person name="Haque M.S."/>
            <person name="Islam M.S."/>
            <person name="Emdad E.M."/>
            <person name="Islam M.M."/>
            <person name="Ahmed B."/>
            <person name="Halim A."/>
            <person name="Hossen Q.M.M."/>
            <person name="Hossain M.Z."/>
            <person name="Ahmed R."/>
            <person name="Khan M.M."/>
            <person name="Islam R."/>
            <person name="Rashid M.M."/>
            <person name="Khan S.A."/>
            <person name="Rahman M.S."/>
            <person name="Alam M."/>
        </authorList>
    </citation>
    <scope>NUCLEOTIDE SEQUENCE [LARGE SCALE GENOMIC DNA]</scope>
    <source>
        <strain evidence="5">cv. CVL-1</strain>
        <tissue evidence="4">Whole seedling</tissue>
    </source>
</reference>
<keyword evidence="5" id="KW-1185">Reference proteome</keyword>
<evidence type="ECO:0000256" key="2">
    <source>
        <dbReference type="SAM" id="MobiDB-lite"/>
    </source>
</evidence>
<dbReference type="Gramene" id="OMP02690">
    <property type="protein sequence ID" value="OMP02690"/>
    <property type="gene ID" value="CCACVL1_02726"/>
</dbReference>
<proteinExistence type="predicted"/>
<dbReference type="InterPro" id="IPR005162">
    <property type="entry name" value="Retrotrans_gag_dom"/>
</dbReference>
<feature type="region of interest" description="Disordered" evidence="2">
    <location>
        <begin position="45"/>
        <end position="66"/>
    </location>
</feature>
<accession>A0A1R3K6I2</accession>
<evidence type="ECO:0000256" key="1">
    <source>
        <dbReference type="SAM" id="Coils"/>
    </source>
</evidence>
<evidence type="ECO:0000313" key="4">
    <source>
        <dbReference type="EMBL" id="OMP02690.1"/>
    </source>
</evidence>